<organism evidence="1 2">
    <name type="scientific">Lactuca virosa</name>
    <dbReference type="NCBI Taxonomy" id="75947"/>
    <lineage>
        <taxon>Eukaryota</taxon>
        <taxon>Viridiplantae</taxon>
        <taxon>Streptophyta</taxon>
        <taxon>Embryophyta</taxon>
        <taxon>Tracheophyta</taxon>
        <taxon>Spermatophyta</taxon>
        <taxon>Magnoliopsida</taxon>
        <taxon>eudicotyledons</taxon>
        <taxon>Gunneridae</taxon>
        <taxon>Pentapetalae</taxon>
        <taxon>asterids</taxon>
        <taxon>campanulids</taxon>
        <taxon>Asterales</taxon>
        <taxon>Asteraceae</taxon>
        <taxon>Cichorioideae</taxon>
        <taxon>Cichorieae</taxon>
        <taxon>Lactucinae</taxon>
        <taxon>Lactuca</taxon>
    </lineage>
</organism>
<dbReference type="Proteomes" id="UP001157418">
    <property type="component" value="Unassembled WGS sequence"/>
</dbReference>
<name>A0AAU9PFH7_9ASTR</name>
<dbReference type="EMBL" id="CAKMRJ010005634">
    <property type="protein sequence ID" value="CAH1449120.1"/>
    <property type="molecule type" value="Genomic_DNA"/>
</dbReference>
<evidence type="ECO:0000313" key="1">
    <source>
        <dbReference type="EMBL" id="CAH1449120.1"/>
    </source>
</evidence>
<comment type="caution">
    <text evidence="1">The sequence shown here is derived from an EMBL/GenBank/DDBJ whole genome shotgun (WGS) entry which is preliminary data.</text>
</comment>
<accession>A0AAU9PFH7</accession>
<proteinExistence type="predicted"/>
<reference evidence="1 2" key="1">
    <citation type="submission" date="2022-01" db="EMBL/GenBank/DDBJ databases">
        <authorList>
            <person name="Xiong W."/>
            <person name="Schranz E."/>
        </authorList>
    </citation>
    <scope>NUCLEOTIDE SEQUENCE [LARGE SCALE GENOMIC DNA]</scope>
</reference>
<evidence type="ECO:0000313" key="2">
    <source>
        <dbReference type="Proteomes" id="UP001157418"/>
    </source>
</evidence>
<gene>
    <name evidence="1" type="ORF">LVIROSA_LOCUS34625</name>
</gene>
<keyword evidence="2" id="KW-1185">Reference proteome</keyword>
<protein>
    <submittedName>
        <fullName evidence="1">Uncharacterized protein</fullName>
    </submittedName>
</protein>
<dbReference type="AlphaFoldDB" id="A0AAU9PFH7"/>
<sequence length="123" mass="13826">MKSPLWWFVVAYAFRQRYWNGCGVALYTCLSLPFLSNQKVTEHSPLTVSPLSQARMFIELDAKLTSRHITLPKEPIKTPTTRSLGVNSIVTGFGNEFKALGSNDVKVCYEGIDAEKRQQSLSL</sequence>